<proteinExistence type="predicted"/>
<comment type="caution">
    <text evidence="1">The sequence shown here is derived from an EMBL/GenBank/DDBJ whole genome shotgun (WGS) entry which is preliminary data.</text>
</comment>
<dbReference type="EMBL" id="WTXG01000060">
    <property type="protein sequence ID" value="KAI0295347.1"/>
    <property type="molecule type" value="Genomic_DNA"/>
</dbReference>
<sequence length="116" mass="12638">MASSQVLCKHAQIARLLPVHSNYWANNGMVGDHSVKPLGRGKVGGKESLTRSFQRKGPSEGPDVLDKCLQVKWMCQGVQGVAGEELKVSTARGVERAFQEDVGEGVLEDVEYMSHD</sequence>
<keyword evidence="2" id="KW-1185">Reference proteome</keyword>
<dbReference type="AlphaFoldDB" id="A0AAD4LYP4"/>
<name>A0AAD4LYP4_9AGAM</name>
<accession>A0AAD4LYP4</accession>
<reference evidence="1" key="1">
    <citation type="journal article" date="2022" name="New Phytol.">
        <title>Evolutionary transition to the ectomycorrhizal habit in the genomes of a hyperdiverse lineage of mushroom-forming fungi.</title>
        <authorList>
            <person name="Looney B."/>
            <person name="Miyauchi S."/>
            <person name="Morin E."/>
            <person name="Drula E."/>
            <person name="Courty P.E."/>
            <person name="Kohler A."/>
            <person name="Kuo A."/>
            <person name="LaButti K."/>
            <person name="Pangilinan J."/>
            <person name="Lipzen A."/>
            <person name="Riley R."/>
            <person name="Andreopoulos W."/>
            <person name="He G."/>
            <person name="Johnson J."/>
            <person name="Nolan M."/>
            <person name="Tritt A."/>
            <person name="Barry K.W."/>
            <person name="Grigoriev I.V."/>
            <person name="Nagy L.G."/>
            <person name="Hibbett D."/>
            <person name="Henrissat B."/>
            <person name="Matheny P.B."/>
            <person name="Labbe J."/>
            <person name="Martin F.M."/>
        </authorList>
    </citation>
    <scope>NUCLEOTIDE SEQUENCE</scope>
    <source>
        <strain evidence="1">BPL690</strain>
    </source>
</reference>
<evidence type="ECO:0000313" key="1">
    <source>
        <dbReference type="EMBL" id="KAI0295347.1"/>
    </source>
</evidence>
<protein>
    <submittedName>
        <fullName evidence="1">Uncharacterized protein</fullName>
    </submittedName>
</protein>
<organism evidence="1 2">
    <name type="scientific">Multifurca ochricompacta</name>
    <dbReference type="NCBI Taxonomy" id="376703"/>
    <lineage>
        <taxon>Eukaryota</taxon>
        <taxon>Fungi</taxon>
        <taxon>Dikarya</taxon>
        <taxon>Basidiomycota</taxon>
        <taxon>Agaricomycotina</taxon>
        <taxon>Agaricomycetes</taxon>
        <taxon>Russulales</taxon>
        <taxon>Russulaceae</taxon>
        <taxon>Multifurca</taxon>
    </lineage>
</organism>
<gene>
    <name evidence="1" type="ORF">B0F90DRAFT_1670177</name>
</gene>
<dbReference type="Proteomes" id="UP001203297">
    <property type="component" value="Unassembled WGS sequence"/>
</dbReference>
<evidence type="ECO:0000313" key="2">
    <source>
        <dbReference type="Proteomes" id="UP001203297"/>
    </source>
</evidence>